<comment type="similarity">
    <text evidence="1">Belongs to the GDA1/CD39 NTPase family.</text>
</comment>
<evidence type="ECO:0000313" key="5">
    <source>
        <dbReference type="Proteomes" id="UP000242715"/>
    </source>
</evidence>
<evidence type="ECO:0000313" key="4">
    <source>
        <dbReference type="EMBL" id="GAU35268.1"/>
    </source>
</evidence>
<dbReference type="InterPro" id="IPR000407">
    <property type="entry name" value="GDA1_CD39_NTPase"/>
</dbReference>
<dbReference type="AlphaFoldDB" id="A0A2Z6MS84"/>
<gene>
    <name evidence="4" type="ORF">TSUD_324060</name>
</gene>
<keyword evidence="2" id="KW-0378">Hydrolase</keyword>
<sequence length="64" mass="7154">MEVYVLTKDEMEEATAGLRLLDGDASEKILQAVRNMFSNRSTFNVQPDAVSIIDGTQEGSYLWV</sequence>
<dbReference type="EMBL" id="DF973582">
    <property type="protein sequence ID" value="GAU35268.1"/>
    <property type="molecule type" value="Genomic_DNA"/>
</dbReference>
<dbReference type="GO" id="GO:0016020">
    <property type="term" value="C:membrane"/>
    <property type="evidence" value="ECO:0007669"/>
    <property type="project" value="TreeGrafter"/>
</dbReference>
<dbReference type="Gene3D" id="3.30.420.40">
    <property type="match status" value="1"/>
</dbReference>
<dbReference type="PANTHER" id="PTHR11782:SF80">
    <property type="entry name" value="GDA1_CD39 NUCLEOSIDE PHOSPHATASE FAMILY PROTEIN"/>
    <property type="match status" value="1"/>
</dbReference>
<name>A0A2Z6MS84_TRISU</name>
<evidence type="ECO:0000256" key="2">
    <source>
        <dbReference type="ARBA" id="ARBA00022801"/>
    </source>
</evidence>
<dbReference type="OrthoDB" id="6372431at2759"/>
<accession>A0A2Z6MS84</accession>
<organism evidence="4 5">
    <name type="scientific">Trifolium subterraneum</name>
    <name type="common">Subterranean clover</name>
    <dbReference type="NCBI Taxonomy" id="3900"/>
    <lineage>
        <taxon>Eukaryota</taxon>
        <taxon>Viridiplantae</taxon>
        <taxon>Streptophyta</taxon>
        <taxon>Embryophyta</taxon>
        <taxon>Tracheophyta</taxon>
        <taxon>Spermatophyta</taxon>
        <taxon>Magnoliopsida</taxon>
        <taxon>eudicotyledons</taxon>
        <taxon>Gunneridae</taxon>
        <taxon>Pentapetalae</taxon>
        <taxon>rosids</taxon>
        <taxon>fabids</taxon>
        <taxon>Fabales</taxon>
        <taxon>Fabaceae</taxon>
        <taxon>Papilionoideae</taxon>
        <taxon>50 kb inversion clade</taxon>
        <taxon>NPAAA clade</taxon>
        <taxon>Hologalegina</taxon>
        <taxon>IRL clade</taxon>
        <taxon>Trifolieae</taxon>
        <taxon>Trifolium</taxon>
    </lineage>
</organism>
<dbReference type="Gene3D" id="3.30.420.150">
    <property type="entry name" value="Exopolyphosphatase. Domain 2"/>
    <property type="match status" value="1"/>
</dbReference>
<dbReference type="PANTHER" id="PTHR11782">
    <property type="entry name" value="ADENOSINE/GUANOSINE DIPHOSPHATASE"/>
    <property type="match status" value="1"/>
</dbReference>
<dbReference type="GO" id="GO:0009134">
    <property type="term" value="P:nucleoside diphosphate catabolic process"/>
    <property type="evidence" value="ECO:0007669"/>
    <property type="project" value="TreeGrafter"/>
</dbReference>
<evidence type="ECO:0000256" key="3">
    <source>
        <dbReference type="PIRSR" id="PIRSR600407-1"/>
    </source>
</evidence>
<protein>
    <submittedName>
        <fullName evidence="4">Uncharacterized protein</fullName>
    </submittedName>
</protein>
<evidence type="ECO:0000256" key="1">
    <source>
        <dbReference type="ARBA" id="ARBA00009283"/>
    </source>
</evidence>
<keyword evidence="5" id="KW-1185">Reference proteome</keyword>
<dbReference type="GO" id="GO:0017110">
    <property type="term" value="F:nucleoside diphosphate phosphatase activity"/>
    <property type="evidence" value="ECO:0007669"/>
    <property type="project" value="TreeGrafter"/>
</dbReference>
<proteinExistence type="inferred from homology"/>
<reference evidence="5" key="1">
    <citation type="journal article" date="2017" name="Front. Plant Sci.">
        <title>Climate Clever Clovers: New Paradigm to Reduce the Environmental Footprint of Ruminants by Breeding Low Methanogenic Forages Utilizing Haplotype Variation.</title>
        <authorList>
            <person name="Kaur P."/>
            <person name="Appels R."/>
            <person name="Bayer P.E."/>
            <person name="Keeble-Gagnere G."/>
            <person name="Wang J."/>
            <person name="Hirakawa H."/>
            <person name="Shirasawa K."/>
            <person name="Vercoe P."/>
            <person name="Stefanova K."/>
            <person name="Durmic Z."/>
            <person name="Nichols P."/>
            <person name="Revell C."/>
            <person name="Isobe S.N."/>
            <person name="Edwards D."/>
            <person name="Erskine W."/>
        </authorList>
    </citation>
    <scope>NUCLEOTIDE SEQUENCE [LARGE SCALE GENOMIC DNA]</scope>
    <source>
        <strain evidence="5">cv. Daliak</strain>
    </source>
</reference>
<dbReference type="Pfam" id="PF01150">
    <property type="entry name" value="GDA1_CD39"/>
    <property type="match status" value="1"/>
</dbReference>
<feature type="active site" description="Proton acceptor" evidence="3">
    <location>
        <position position="58"/>
    </location>
</feature>
<dbReference type="Proteomes" id="UP000242715">
    <property type="component" value="Unassembled WGS sequence"/>
</dbReference>